<dbReference type="Gene3D" id="2.170.130.10">
    <property type="entry name" value="TonB-dependent receptor, plug domain"/>
    <property type="match status" value="1"/>
</dbReference>
<evidence type="ECO:0000313" key="16">
    <source>
        <dbReference type="Proteomes" id="UP000037727"/>
    </source>
</evidence>
<gene>
    <name evidence="15" type="ORF">AM629_03585</name>
</gene>
<evidence type="ECO:0000256" key="5">
    <source>
        <dbReference type="ARBA" id="ARBA00022729"/>
    </source>
</evidence>
<reference evidence="15 16" key="1">
    <citation type="submission" date="2015-09" db="EMBL/GenBank/DDBJ databases">
        <title>Draft genome sequence and assembly of Photorhabdus sp. VMG, a bacterial symbiont associated with Heterorhabditis zealandica.</title>
        <authorList>
            <person name="Naidoo S."/>
            <person name="Featherston J."/>
            <person name="Mothupi B."/>
            <person name="Gray V.M."/>
        </authorList>
    </citation>
    <scope>NUCLEOTIDE SEQUENCE [LARGE SCALE GENOMIC DNA]</scope>
    <source>
        <strain evidence="15 16">VMG</strain>
    </source>
</reference>
<evidence type="ECO:0000259" key="14">
    <source>
        <dbReference type="Pfam" id="PF07715"/>
    </source>
</evidence>
<feature type="short sequence motif" description="TonB C-terminal box" evidence="10">
    <location>
        <begin position="744"/>
        <end position="761"/>
    </location>
</feature>
<dbReference type="Gene3D" id="2.40.170.20">
    <property type="entry name" value="TonB-dependent receptor, beta-barrel domain"/>
    <property type="match status" value="1"/>
</dbReference>
<keyword evidence="4 9" id="KW-0812">Transmembrane</keyword>
<feature type="domain" description="TonB-dependent receptor-like beta-barrel" evidence="13">
    <location>
        <begin position="278"/>
        <end position="720"/>
    </location>
</feature>
<feature type="region of interest" description="Disordered" evidence="12">
    <location>
        <begin position="375"/>
        <end position="397"/>
    </location>
</feature>
<organism evidence="15 16">
    <name type="scientific">Photorhabdus heterorhabditis</name>
    <dbReference type="NCBI Taxonomy" id="880156"/>
    <lineage>
        <taxon>Bacteria</taxon>
        <taxon>Pseudomonadati</taxon>
        <taxon>Pseudomonadota</taxon>
        <taxon>Gammaproteobacteria</taxon>
        <taxon>Enterobacterales</taxon>
        <taxon>Morganellaceae</taxon>
        <taxon>Photorhabdus</taxon>
    </lineage>
</organism>
<evidence type="ECO:0000256" key="11">
    <source>
        <dbReference type="RuleBase" id="RU003357"/>
    </source>
</evidence>
<evidence type="ECO:0000313" key="15">
    <source>
        <dbReference type="EMBL" id="KOY63446.1"/>
    </source>
</evidence>
<keyword evidence="6 11" id="KW-0798">TonB box</keyword>
<keyword evidence="3 9" id="KW-1134">Transmembrane beta strand</keyword>
<sequence>MEMRIMTQIAGASVVLIGLQGLAYGEEKQEKKSDKVMKFSSLKVSGSQDNAEVRAMERPGSYSSKGEDTKLQSIDNILRSMPGTYTQIDPGQGTVSVNIRGLSGFGRVNMMVDGVSQSFYGTSPTNPIHGLTYNQFGALIDPNFIVGVDVNRGQSDGSNSVNALVGSANFRTIGIDDVIFAGNSLGVRTKATYGDNGIGHNGMIAVAGKIPAFSSEGSIGAMLAGSGHSIDAHYKNGDGVLSDEFATNKSFKQKPNSQLMKINIKPNEFHDMELSGRNYHNKFTRRHIDSRDVYLKYNYTPFSEWVDMKLLASTSESSQRYEGDSLFDLINSRAKNKSDAIDISNISRFDYGNTNFELTFGSKLMKTEYSKITDSTYSGKGQNEEEKKKYDKTDREAKENNVFAPSGKQDIASIYGGLKINRGIYQANITFNYMDYNVKGHKPACDLRIPCFPQWATELNLKEHGFNPGILLSAEIIPEFQPFVSYARSMRAPNIQETFYSNEGGGSMNPFLKGETSDTYEIGFNSFRPNLIVKGDIFRLKAAWYHSKVKNYILSDIWIICGNRKTCKYDSSLDNYDTVDPNIKMYIYHNSLTPVTIRGYEVAADYDAGVFYSKLAYSWQKTRQPTSAATAHFGADPVSQLPDSFMTLDTGVRLFDEKFRIGAIVKYTGDSHRLDPDQYNVDSDGRVVLQKEPKIPTIVDLYSDYQINKNVLLKFSVQNLANKNYSEALNRVNSSPLMTEQTSAMQTARGRTYIAGAEIRF</sequence>
<dbReference type="InterPro" id="IPR000531">
    <property type="entry name" value="Beta-barrel_TonB"/>
</dbReference>
<evidence type="ECO:0000256" key="8">
    <source>
        <dbReference type="ARBA" id="ARBA00023237"/>
    </source>
</evidence>
<feature type="compositionally biased region" description="Basic and acidic residues" evidence="12">
    <location>
        <begin position="382"/>
        <end position="397"/>
    </location>
</feature>
<dbReference type="SUPFAM" id="SSF56935">
    <property type="entry name" value="Porins"/>
    <property type="match status" value="1"/>
</dbReference>
<dbReference type="PROSITE" id="PS01156">
    <property type="entry name" value="TONB_DEPENDENT_REC_2"/>
    <property type="match status" value="1"/>
</dbReference>
<evidence type="ECO:0000256" key="6">
    <source>
        <dbReference type="ARBA" id="ARBA00023077"/>
    </source>
</evidence>
<evidence type="ECO:0000256" key="7">
    <source>
        <dbReference type="ARBA" id="ARBA00023136"/>
    </source>
</evidence>
<evidence type="ECO:0000259" key="13">
    <source>
        <dbReference type="Pfam" id="PF00593"/>
    </source>
</evidence>
<dbReference type="EMBL" id="LJCS01000005">
    <property type="protein sequence ID" value="KOY63446.1"/>
    <property type="molecule type" value="Genomic_DNA"/>
</dbReference>
<keyword evidence="8 9" id="KW-0998">Cell outer membrane</keyword>
<name>A0ABR5KHL1_9GAMM</name>
<evidence type="ECO:0000256" key="9">
    <source>
        <dbReference type="PROSITE-ProRule" id="PRU01360"/>
    </source>
</evidence>
<dbReference type="PANTHER" id="PTHR30069">
    <property type="entry name" value="TONB-DEPENDENT OUTER MEMBRANE RECEPTOR"/>
    <property type="match status" value="1"/>
</dbReference>
<evidence type="ECO:0000256" key="12">
    <source>
        <dbReference type="SAM" id="MobiDB-lite"/>
    </source>
</evidence>
<protein>
    <submittedName>
        <fullName evidence="15">TonB-dependent receptor</fullName>
    </submittedName>
</protein>
<evidence type="ECO:0000256" key="10">
    <source>
        <dbReference type="PROSITE-ProRule" id="PRU10144"/>
    </source>
</evidence>
<keyword evidence="15" id="KW-0675">Receptor</keyword>
<dbReference type="InterPro" id="IPR012910">
    <property type="entry name" value="Plug_dom"/>
</dbReference>
<keyword evidence="7 9" id="KW-0472">Membrane</keyword>
<dbReference type="Pfam" id="PF00593">
    <property type="entry name" value="TonB_dep_Rec_b-barrel"/>
    <property type="match status" value="1"/>
</dbReference>
<keyword evidence="5" id="KW-0732">Signal</keyword>
<comment type="similarity">
    <text evidence="9 11">Belongs to the TonB-dependent receptor family.</text>
</comment>
<accession>A0ABR5KHL1</accession>
<keyword evidence="16" id="KW-1185">Reference proteome</keyword>
<comment type="subcellular location">
    <subcellularLocation>
        <location evidence="1 9">Cell outer membrane</location>
        <topology evidence="1 9">Multi-pass membrane protein</topology>
    </subcellularLocation>
</comment>
<proteinExistence type="inferred from homology"/>
<dbReference type="InterPro" id="IPR036942">
    <property type="entry name" value="Beta-barrel_TonB_sf"/>
</dbReference>
<evidence type="ECO:0000256" key="4">
    <source>
        <dbReference type="ARBA" id="ARBA00022692"/>
    </source>
</evidence>
<evidence type="ECO:0000256" key="2">
    <source>
        <dbReference type="ARBA" id="ARBA00022448"/>
    </source>
</evidence>
<dbReference type="InterPro" id="IPR037066">
    <property type="entry name" value="Plug_dom_sf"/>
</dbReference>
<dbReference type="InterPro" id="IPR039426">
    <property type="entry name" value="TonB-dep_rcpt-like"/>
</dbReference>
<evidence type="ECO:0000256" key="1">
    <source>
        <dbReference type="ARBA" id="ARBA00004571"/>
    </source>
</evidence>
<dbReference type="InterPro" id="IPR010917">
    <property type="entry name" value="TonB_rcpt_CS"/>
</dbReference>
<evidence type="ECO:0000256" key="3">
    <source>
        <dbReference type="ARBA" id="ARBA00022452"/>
    </source>
</evidence>
<comment type="caution">
    <text evidence="15">The sequence shown here is derived from an EMBL/GenBank/DDBJ whole genome shotgun (WGS) entry which is preliminary data.</text>
</comment>
<feature type="domain" description="TonB-dependent receptor plug" evidence="14">
    <location>
        <begin position="67"/>
        <end position="163"/>
    </location>
</feature>
<dbReference type="Pfam" id="PF07715">
    <property type="entry name" value="Plug"/>
    <property type="match status" value="1"/>
</dbReference>
<dbReference type="PROSITE" id="PS52016">
    <property type="entry name" value="TONB_DEPENDENT_REC_3"/>
    <property type="match status" value="1"/>
</dbReference>
<dbReference type="PANTHER" id="PTHR30069:SF50">
    <property type="entry name" value="TONB-DEPENDENT RECEPTOR HI_1217-RELATED"/>
    <property type="match status" value="1"/>
</dbReference>
<keyword evidence="2 9" id="KW-0813">Transport</keyword>
<dbReference type="Proteomes" id="UP000037727">
    <property type="component" value="Unassembled WGS sequence"/>
</dbReference>